<gene>
    <name evidence="1" type="ORF">E3P99_00794</name>
</gene>
<dbReference type="Proteomes" id="UP000310189">
    <property type="component" value="Unassembled WGS sequence"/>
</dbReference>
<dbReference type="AlphaFoldDB" id="A0A4T0FTQ4"/>
<keyword evidence="2" id="KW-1185">Reference proteome</keyword>
<organism evidence="1 2">
    <name type="scientific">Wallemia hederae</name>
    <dbReference type="NCBI Taxonomy" id="1540922"/>
    <lineage>
        <taxon>Eukaryota</taxon>
        <taxon>Fungi</taxon>
        <taxon>Dikarya</taxon>
        <taxon>Basidiomycota</taxon>
        <taxon>Wallemiomycotina</taxon>
        <taxon>Wallemiomycetes</taxon>
        <taxon>Wallemiales</taxon>
        <taxon>Wallemiaceae</taxon>
        <taxon>Wallemia</taxon>
    </lineage>
</organism>
<accession>A0A4T0FTQ4</accession>
<name>A0A4T0FTQ4_9BASI</name>
<evidence type="ECO:0000313" key="2">
    <source>
        <dbReference type="Proteomes" id="UP000310189"/>
    </source>
</evidence>
<reference evidence="1 2" key="1">
    <citation type="submission" date="2019-03" db="EMBL/GenBank/DDBJ databases">
        <title>Sequencing 23 genomes of Wallemia ichthyophaga.</title>
        <authorList>
            <person name="Gostincar C."/>
        </authorList>
    </citation>
    <scope>NUCLEOTIDE SEQUENCE [LARGE SCALE GENOMIC DNA]</scope>
    <source>
        <strain evidence="1 2">EXF-5753</strain>
    </source>
</reference>
<dbReference type="OrthoDB" id="3364528at2759"/>
<dbReference type="EMBL" id="SPNW01000009">
    <property type="protein sequence ID" value="TIA91931.1"/>
    <property type="molecule type" value="Genomic_DNA"/>
</dbReference>
<comment type="caution">
    <text evidence="1">The sequence shown here is derived from an EMBL/GenBank/DDBJ whole genome shotgun (WGS) entry which is preliminary data.</text>
</comment>
<sequence length="335" mass="37307">MAALAALDAFDEIRKEIKSCLNDEFIVEACASSGYDKAIEAYDKEIERMTREEVAHIDRGPVISLIIAALDDLGLRLSHKWITDSDVRRSMTRALYFAPIAAEGVNDLARSASLSTSAHLIDSYLDDNEDISELCHMGHLARRHPSLREIYVVVTGILTHDLALSCPVSISTLLLHYIESFEADHHHELVVCLAQHTPILINLLALSNHTQKGLNLTSCIIEMDDIAIVNDWAVEARHQMQSSQDLAGVDRLAHLTKCSILNHFFEKHTGSPIQLEESDAEDPSDLPTVDAPEWFKEQSAKVASTQKVYSSNEFRTLRMAAQGIRAPSKHVDSFE</sequence>
<evidence type="ECO:0000313" key="1">
    <source>
        <dbReference type="EMBL" id="TIA91931.1"/>
    </source>
</evidence>
<proteinExistence type="predicted"/>
<protein>
    <submittedName>
        <fullName evidence="1">Uncharacterized protein</fullName>
    </submittedName>
</protein>